<dbReference type="InterPro" id="IPR029066">
    <property type="entry name" value="PLP-binding_barrel"/>
</dbReference>
<comment type="similarity">
    <text evidence="2 4">Belongs to the pyridoxal phosphate-binding protein YggS/PROSC family.</text>
</comment>
<evidence type="ECO:0000256" key="3">
    <source>
        <dbReference type="PIRSR" id="PIRSR004848-1"/>
    </source>
</evidence>
<dbReference type="OrthoDB" id="9804072at2"/>
<keyword evidence="1 2" id="KW-0663">Pyridoxal phosphate</keyword>
<keyword evidence="7" id="KW-1185">Reference proteome</keyword>
<protein>
    <recommendedName>
        <fullName evidence="2">Pyridoxal phosphate homeostasis protein</fullName>
        <shortName evidence="2">PLP homeostasis protein</shortName>
    </recommendedName>
</protein>
<sequence length="220" mass="25315">MTISENIAEIRKTLPKDVTLICVSKTKPVELLLQAYDCGERNFGENKVQELVSKYEEMPKDVKWHLIGKLQRNKVKYIVGKVKLIHSLDNIKLLEEIERVYKNKELTAEVLIQINIGCEESKSGILLEDLQELLISCEKCSNVKVMGIMAIIPKGTTKENMMYFKQMKDIFDEMSTKNFKNISMKYLSMGMSSDYTEAIKEGANIIRVGRNIFGEREYKS</sequence>
<gene>
    <name evidence="6" type="ORF">SAMN02745196_00393</name>
</gene>
<dbReference type="CDD" id="cd00635">
    <property type="entry name" value="PLPDE_III_YBL036c_like"/>
    <property type="match status" value="1"/>
</dbReference>
<reference evidence="6 7" key="1">
    <citation type="submission" date="2016-11" db="EMBL/GenBank/DDBJ databases">
        <authorList>
            <person name="Jaros S."/>
            <person name="Januszkiewicz K."/>
            <person name="Wedrychowicz H."/>
        </authorList>
    </citation>
    <scope>NUCLEOTIDE SEQUENCE [LARGE SCALE GENOMIC DNA]</scope>
    <source>
        <strain evidence="6 7">DSM 3089</strain>
    </source>
</reference>
<accession>A0A1M5T0V2</accession>
<evidence type="ECO:0000313" key="7">
    <source>
        <dbReference type="Proteomes" id="UP000184526"/>
    </source>
</evidence>
<proteinExistence type="inferred from homology"/>
<dbReference type="InterPro" id="IPR001608">
    <property type="entry name" value="Ala_racemase_N"/>
</dbReference>
<evidence type="ECO:0000256" key="2">
    <source>
        <dbReference type="HAMAP-Rule" id="MF_02087"/>
    </source>
</evidence>
<evidence type="ECO:0000256" key="4">
    <source>
        <dbReference type="RuleBase" id="RU004514"/>
    </source>
</evidence>
<dbReference type="EMBL" id="FQXP01000003">
    <property type="protein sequence ID" value="SHH44421.1"/>
    <property type="molecule type" value="Genomic_DNA"/>
</dbReference>
<dbReference type="PANTHER" id="PTHR10146:SF14">
    <property type="entry name" value="PYRIDOXAL PHOSPHATE HOMEOSTASIS PROTEIN"/>
    <property type="match status" value="1"/>
</dbReference>
<name>A0A1M5T0V2_9CLOT</name>
<dbReference type="PANTHER" id="PTHR10146">
    <property type="entry name" value="PROLINE SYNTHETASE CO-TRANSCRIBED BACTERIAL HOMOLOG PROTEIN"/>
    <property type="match status" value="1"/>
</dbReference>
<organism evidence="6 7">
    <name type="scientific">Clostridium collagenovorans DSM 3089</name>
    <dbReference type="NCBI Taxonomy" id="1121306"/>
    <lineage>
        <taxon>Bacteria</taxon>
        <taxon>Bacillati</taxon>
        <taxon>Bacillota</taxon>
        <taxon>Clostridia</taxon>
        <taxon>Eubacteriales</taxon>
        <taxon>Clostridiaceae</taxon>
        <taxon>Clostridium</taxon>
    </lineage>
</organism>
<evidence type="ECO:0000256" key="1">
    <source>
        <dbReference type="ARBA" id="ARBA00022898"/>
    </source>
</evidence>
<dbReference type="NCBIfam" id="TIGR00044">
    <property type="entry name" value="YggS family pyridoxal phosphate-dependent enzyme"/>
    <property type="match status" value="1"/>
</dbReference>
<evidence type="ECO:0000313" key="6">
    <source>
        <dbReference type="EMBL" id="SHH44421.1"/>
    </source>
</evidence>
<dbReference type="Pfam" id="PF01168">
    <property type="entry name" value="Ala_racemase_N"/>
    <property type="match status" value="1"/>
</dbReference>
<dbReference type="RefSeq" id="WP_072829538.1">
    <property type="nucleotide sequence ID" value="NZ_FQXP01000003.1"/>
</dbReference>
<evidence type="ECO:0000259" key="5">
    <source>
        <dbReference type="Pfam" id="PF01168"/>
    </source>
</evidence>
<dbReference type="AlphaFoldDB" id="A0A1M5T0V2"/>
<dbReference type="PIRSF" id="PIRSF004848">
    <property type="entry name" value="YBL036c_PLPDEIII"/>
    <property type="match status" value="1"/>
</dbReference>
<dbReference type="FunFam" id="3.20.20.10:FF:000018">
    <property type="entry name" value="Pyridoxal phosphate homeostasis protein"/>
    <property type="match status" value="1"/>
</dbReference>
<feature type="modified residue" description="N6-(pyridoxal phosphate)lysine" evidence="2 3">
    <location>
        <position position="25"/>
    </location>
</feature>
<dbReference type="HAMAP" id="MF_02087">
    <property type="entry name" value="PLP_homeostasis"/>
    <property type="match status" value="1"/>
</dbReference>
<dbReference type="STRING" id="1121306.SAMN02745196_00393"/>
<feature type="domain" description="Alanine racemase N-terminal" evidence="5">
    <location>
        <begin position="3"/>
        <end position="216"/>
    </location>
</feature>
<comment type="function">
    <text evidence="2">Pyridoxal 5'-phosphate (PLP)-binding protein, which is involved in PLP homeostasis.</text>
</comment>
<dbReference type="SUPFAM" id="SSF51419">
    <property type="entry name" value="PLP-binding barrel"/>
    <property type="match status" value="1"/>
</dbReference>
<dbReference type="InterPro" id="IPR011078">
    <property type="entry name" value="PyrdxlP_homeostasis"/>
</dbReference>
<dbReference type="Proteomes" id="UP000184526">
    <property type="component" value="Unassembled WGS sequence"/>
</dbReference>
<comment type="cofactor">
    <cofactor evidence="3">
        <name>pyridoxal 5'-phosphate</name>
        <dbReference type="ChEBI" id="CHEBI:597326"/>
    </cofactor>
</comment>
<dbReference type="Gene3D" id="3.20.20.10">
    <property type="entry name" value="Alanine racemase"/>
    <property type="match status" value="1"/>
</dbReference>
<dbReference type="GO" id="GO:0030170">
    <property type="term" value="F:pyridoxal phosphate binding"/>
    <property type="evidence" value="ECO:0007669"/>
    <property type="project" value="UniProtKB-UniRule"/>
</dbReference>